<keyword evidence="2" id="KW-1185">Reference proteome</keyword>
<reference evidence="1 2" key="1">
    <citation type="submission" date="2018-04" db="EMBL/GenBank/DDBJ databases">
        <title>The genome of golden apple snail Pomacea canaliculata provides insight into stress tolerance and invasive adaptation.</title>
        <authorList>
            <person name="Liu C."/>
            <person name="Liu B."/>
            <person name="Ren Y."/>
            <person name="Zhang Y."/>
            <person name="Wang H."/>
            <person name="Li S."/>
            <person name="Jiang F."/>
            <person name="Yin L."/>
            <person name="Zhang G."/>
            <person name="Qian W."/>
            <person name="Fan W."/>
        </authorList>
    </citation>
    <scope>NUCLEOTIDE SEQUENCE [LARGE SCALE GENOMIC DNA]</scope>
    <source>
        <strain evidence="1">SZHN2017</strain>
        <tissue evidence="1">Muscle</tissue>
    </source>
</reference>
<dbReference type="AlphaFoldDB" id="A0A2T7NXH1"/>
<accession>A0A2T7NXH1</accession>
<dbReference type="Proteomes" id="UP000245119">
    <property type="component" value="Linkage Group LG8"/>
</dbReference>
<comment type="caution">
    <text evidence="1">The sequence shown here is derived from an EMBL/GenBank/DDBJ whole genome shotgun (WGS) entry which is preliminary data.</text>
</comment>
<name>A0A2T7NXH1_POMCA</name>
<organism evidence="1 2">
    <name type="scientific">Pomacea canaliculata</name>
    <name type="common">Golden apple snail</name>
    <dbReference type="NCBI Taxonomy" id="400727"/>
    <lineage>
        <taxon>Eukaryota</taxon>
        <taxon>Metazoa</taxon>
        <taxon>Spiralia</taxon>
        <taxon>Lophotrochozoa</taxon>
        <taxon>Mollusca</taxon>
        <taxon>Gastropoda</taxon>
        <taxon>Caenogastropoda</taxon>
        <taxon>Architaenioglossa</taxon>
        <taxon>Ampullarioidea</taxon>
        <taxon>Ampullariidae</taxon>
        <taxon>Pomacea</taxon>
    </lineage>
</organism>
<evidence type="ECO:0000313" key="2">
    <source>
        <dbReference type="Proteomes" id="UP000245119"/>
    </source>
</evidence>
<dbReference type="EMBL" id="PZQS01000008">
    <property type="protein sequence ID" value="PVD25843.1"/>
    <property type="molecule type" value="Genomic_DNA"/>
</dbReference>
<proteinExistence type="predicted"/>
<gene>
    <name evidence="1" type="ORF">C0Q70_13506</name>
</gene>
<protein>
    <submittedName>
        <fullName evidence="1">Uncharacterized protein</fullName>
    </submittedName>
</protein>
<evidence type="ECO:0000313" key="1">
    <source>
        <dbReference type="EMBL" id="PVD25843.1"/>
    </source>
</evidence>
<sequence length="66" mass="6879">MLMLTQTSKHVSIQPPPSRAHQLLLPPGLAAVAKVSCYPPEIKMAAGVDGGVRVARAVNVTFSGGR</sequence>